<dbReference type="STRING" id="317018.AVL63_12720"/>
<dbReference type="Proteomes" id="UP000054023">
    <property type="component" value="Unassembled WGS sequence"/>
</dbReference>
<accession>A0A0W8IC24</accession>
<reference evidence="2" key="1">
    <citation type="submission" date="2015-12" db="EMBL/GenBank/DDBJ databases">
        <authorList>
            <person name="Nair G.R."/>
            <person name="Kaur G."/>
            <person name="Mayilraj S."/>
        </authorList>
    </citation>
    <scope>NUCLEOTIDE SEQUENCE [LARGE SCALE GENOMIC DNA]</scope>
    <source>
        <strain evidence="2">CD08_7</strain>
    </source>
</reference>
<organism evidence="1 2">
    <name type="scientific">Nesterenkonia jeotgali</name>
    <dbReference type="NCBI Taxonomy" id="317018"/>
    <lineage>
        <taxon>Bacteria</taxon>
        <taxon>Bacillati</taxon>
        <taxon>Actinomycetota</taxon>
        <taxon>Actinomycetes</taxon>
        <taxon>Micrococcales</taxon>
        <taxon>Micrococcaceae</taxon>
        <taxon>Nesterenkonia</taxon>
    </lineage>
</organism>
<proteinExistence type="predicted"/>
<keyword evidence="2" id="KW-1185">Reference proteome</keyword>
<dbReference type="InterPro" id="IPR027417">
    <property type="entry name" value="P-loop_NTPase"/>
</dbReference>
<evidence type="ECO:0000313" key="2">
    <source>
        <dbReference type="Proteomes" id="UP000054023"/>
    </source>
</evidence>
<protein>
    <recommendedName>
        <fullName evidence="3">UDP-N-acetylglucosamine kinase</fullName>
    </recommendedName>
</protein>
<dbReference type="RefSeq" id="WP_058889526.1">
    <property type="nucleotide sequence ID" value="NZ_LQBM01000005.1"/>
</dbReference>
<dbReference type="SUPFAM" id="SSF52540">
    <property type="entry name" value="P-loop containing nucleoside triphosphate hydrolases"/>
    <property type="match status" value="1"/>
</dbReference>
<dbReference type="EMBL" id="LQBM01000005">
    <property type="protein sequence ID" value="KUG57507.1"/>
    <property type="molecule type" value="Genomic_DNA"/>
</dbReference>
<evidence type="ECO:0000313" key="1">
    <source>
        <dbReference type="EMBL" id="KUG57507.1"/>
    </source>
</evidence>
<gene>
    <name evidence="1" type="ORF">AVL63_12720</name>
</gene>
<comment type="caution">
    <text evidence="1">The sequence shown here is derived from an EMBL/GenBank/DDBJ whole genome shotgun (WGS) entry which is preliminary data.</text>
</comment>
<dbReference type="Gene3D" id="3.40.50.300">
    <property type="entry name" value="P-loop containing nucleotide triphosphate hydrolases"/>
    <property type="match status" value="1"/>
</dbReference>
<dbReference type="Pfam" id="PF13671">
    <property type="entry name" value="AAA_33"/>
    <property type="match status" value="1"/>
</dbReference>
<dbReference type="OrthoDB" id="1649389at2"/>
<evidence type="ECO:0008006" key="3">
    <source>
        <dbReference type="Google" id="ProtNLM"/>
    </source>
</evidence>
<name>A0A0W8IC24_9MICC</name>
<sequence length="189" mass="20349">MPDLILLNGAPASGKSTLARLLADDQDLTLVLDIDTVRGLLTRWEAAPTPAGHAARRLALSMCRTHLSAGNDVVVPQFLQREAFILELASVAAEAGARFIEICLTHSPEIASSMFASRASSDEPNHRAAKLLQGDPEAVPVSDLYNTMIGMLAARPQTIFVESVPDDVGRSLENLRTAMDNRFGLESRS</sequence>
<dbReference type="AlphaFoldDB" id="A0A0W8IC24"/>